<dbReference type="RefSeq" id="WP_155545545.1">
    <property type="nucleotide sequence ID" value="NZ_CABVGP010000002.1"/>
</dbReference>
<evidence type="ECO:0000313" key="3">
    <source>
        <dbReference type="Proteomes" id="UP000399805"/>
    </source>
</evidence>
<sequence>MHTEEPGGRHRRRRANRVTRTALDEARRAGLVQRHLTKLRYLAGRAPAPEARGPATEGPLSTSDAA</sequence>
<evidence type="ECO:0000313" key="2">
    <source>
        <dbReference type="EMBL" id="VVJ20440.1"/>
    </source>
</evidence>
<feature type="compositionally biased region" description="Low complexity" evidence="1">
    <location>
        <begin position="43"/>
        <end position="59"/>
    </location>
</feature>
<proteinExistence type="predicted"/>
<name>A0A6I8LTI4_9PSEU</name>
<organism evidence="2 3">
    <name type="scientific">Amycolatopsis camponoti</name>
    <dbReference type="NCBI Taxonomy" id="2606593"/>
    <lineage>
        <taxon>Bacteria</taxon>
        <taxon>Bacillati</taxon>
        <taxon>Actinomycetota</taxon>
        <taxon>Actinomycetes</taxon>
        <taxon>Pseudonocardiales</taxon>
        <taxon>Pseudonocardiaceae</taxon>
        <taxon>Amycolatopsis</taxon>
    </lineage>
</organism>
<reference evidence="2 3" key="1">
    <citation type="submission" date="2019-09" db="EMBL/GenBank/DDBJ databases">
        <authorList>
            <person name="Leyn A S."/>
        </authorList>
    </citation>
    <scope>NUCLEOTIDE SEQUENCE [LARGE SCALE GENOMIC DNA]</scope>
    <source>
        <strain evidence="2">AA231_1</strain>
    </source>
</reference>
<keyword evidence="3" id="KW-1185">Reference proteome</keyword>
<evidence type="ECO:0000256" key="1">
    <source>
        <dbReference type="SAM" id="MobiDB-lite"/>
    </source>
</evidence>
<dbReference type="Proteomes" id="UP000399805">
    <property type="component" value="Unassembled WGS sequence"/>
</dbReference>
<dbReference type="AlphaFoldDB" id="A0A6I8LTI4"/>
<accession>A0A6I8LTI4</accession>
<dbReference type="EMBL" id="CABVGP010000002">
    <property type="protein sequence ID" value="VVJ20440.1"/>
    <property type="molecule type" value="Genomic_DNA"/>
</dbReference>
<feature type="region of interest" description="Disordered" evidence="1">
    <location>
        <begin position="43"/>
        <end position="66"/>
    </location>
</feature>
<protein>
    <submittedName>
        <fullName evidence="2">Uncharacterized protein</fullName>
    </submittedName>
</protein>
<gene>
    <name evidence="2" type="ORF">AA23TX_05461</name>
</gene>